<accession>A0ABV3DUL9</accession>
<evidence type="ECO:0000313" key="2">
    <source>
        <dbReference type="Proteomes" id="UP001551482"/>
    </source>
</evidence>
<comment type="caution">
    <text evidence="1">The sequence shown here is derived from an EMBL/GenBank/DDBJ whole genome shotgun (WGS) entry which is preliminary data.</text>
</comment>
<dbReference type="Proteomes" id="UP001551482">
    <property type="component" value="Unassembled WGS sequence"/>
</dbReference>
<sequence length="183" mass="19498">MTDMLEGMADGMPPLGSVGRMRVMAAGVRGARVVEGVLPASFRDVWLVMGDLEGGFGAFQPDMRKVRVESVDGDRVTALARSRYGPRARLHGVLRPGWCWLQSRFLVVGMAAEPIGHRETERPAEGTGEVGIRAGDGDGFGTRVALTGGVRVPGRAMLLPGAERELRRALALLTDRVVGHGPG</sequence>
<protein>
    <submittedName>
        <fullName evidence="1">Uncharacterized protein</fullName>
    </submittedName>
</protein>
<dbReference type="EMBL" id="JBEZFP010000142">
    <property type="protein sequence ID" value="MEU8138849.1"/>
    <property type="molecule type" value="Genomic_DNA"/>
</dbReference>
<reference evidence="1 2" key="1">
    <citation type="submission" date="2024-06" db="EMBL/GenBank/DDBJ databases">
        <title>The Natural Products Discovery Center: Release of the First 8490 Sequenced Strains for Exploring Actinobacteria Biosynthetic Diversity.</title>
        <authorList>
            <person name="Kalkreuter E."/>
            <person name="Kautsar S.A."/>
            <person name="Yang D."/>
            <person name="Bader C.D."/>
            <person name="Teijaro C.N."/>
            <person name="Fluegel L."/>
            <person name="Davis C.M."/>
            <person name="Simpson J.R."/>
            <person name="Lauterbach L."/>
            <person name="Steele A.D."/>
            <person name="Gui C."/>
            <person name="Meng S."/>
            <person name="Li G."/>
            <person name="Viehrig K."/>
            <person name="Ye F."/>
            <person name="Su P."/>
            <person name="Kiefer A.F."/>
            <person name="Nichols A."/>
            <person name="Cepeda A.J."/>
            <person name="Yan W."/>
            <person name="Fan B."/>
            <person name="Jiang Y."/>
            <person name="Adhikari A."/>
            <person name="Zheng C.-J."/>
            <person name="Schuster L."/>
            <person name="Cowan T.M."/>
            <person name="Smanski M.J."/>
            <person name="Chevrette M.G."/>
            <person name="De Carvalho L.P.S."/>
            <person name="Shen B."/>
        </authorList>
    </citation>
    <scope>NUCLEOTIDE SEQUENCE [LARGE SCALE GENOMIC DNA]</scope>
    <source>
        <strain evidence="1 2">NPDC048946</strain>
    </source>
</reference>
<keyword evidence="2" id="KW-1185">Reference proteome</keyword>
<evidence type="ECO:0000313" key="1">
    <source>
        <dbReference type="EMBL" id="MEU8138849.1"/>
    </source>
</evidence>
<gene>
    <name evidence="1" type="ORF">AB0C36_35775</name>
</gene>
<proteinExistence type="predicted"/>
<name>A0ABV3DUL9_9ACTN</name>
<organism evidence="1 2">
    <name type="scientific">Streptodolium elevatio</name>
    <dbReference type="NCBI Taxonomy" id="3157996"/>
    <lineage>
        <taxon>Bacteria</taxon>
        <taxon>Bacillati</taxon>
        <taxon>Actinomycetota</taxon>
        <taxon>Actinomycetes</taxon>
        <taxon>Kitasatosporales</taxon>
        <taxon>Streptomycetaceae</taxon>
        <taxon>Streptodolium</taxon>
    </lineage>
</organism>
<dbReference type="RefSeq" id="WP_358362576.1">
    <property type="nucleotide sequence ID" value="NZ_JBEZFP010000142.1"/>
</dbReference>